<keyword evidence="4" id="KW-1185">Reference proteome</keyword>
<keyword evidence="1" id="KW-0812">Transmembrane</keyword>
<accession>A0A0B4EU76</accession>
<evidence type="ECO:0000259" key="2">
    <source>
        <dbReference type="Pfam" id="PF20237"/>
    </source>
</evidence>
<comment type="caution">
    <text evidence="3">The sequence shown here is derived from an EMBL/GenBank/DDBJ whole genome shotgun (WGS) entry which is preliminary data.</text>
</comment>
<dbReference type="PANTHER" id="PTHR34502:SF5">
    <property type="entry name" value="DUF6594 DOMAIN-CONTAINING PROTEIN"/>
    <property type="match status" value="1"/>
</dbReference>
<dbReference type="InterPro" id="IPR046529">
    <property type="entry name" value="DUF6594"/>
</dbReference>
<dbReference type="AlphaFoldDB" id="A0A0B4EU76"/>
<feature type="transmembrane region" description="Helical" evidence="1">
    <location>
        <begin position="248"/>
        <end position="268"/>
    </location>
</feature>
<sequence>MSKSVEDYRNGYPQFSTIIGACAPFHISRRFSRLRSRLFLVKQDHLSVLEKRLDDVDQEETRDLYLGCQRRDKNPERKQILDKIADALKDYDELVQRNHRMLSYDSPQPMNIASLRNWIESRGSLASDEVAYLDSGNDLLCVATHADSFLERLELLVEKLAIWSSEYIGKRAKSNVSRSPDVYIFSGTALKRLAQALAAWGVVLLLLLPVIILSVLQSMSLRLVLVVLAAAMAIMLFAMMSHTSTRDLFLAGATYSAVLVVFVAGTGLSSQ</sequence>
<dbReference type="HOGENOM" id="CLU_051118_3_2_1"/>
<dbReference type="VEuPathDB" id="FungiDB:MAN_10744"/>
<dbReference type="PROSITE" id="PS51257">
    <property type="entry name" value="PROKAR_LIPOPROTEIN"/>
    <property type="match status" value="1"/>
</dbReference>
<feature type="non-terminal residue" evidence="3">
    <location>
        <position position="1"/>
    </location>
</feature>
<feature type="domain" description="DUF6594" evidence="2">
    <location>
        <begin position="12"/>
        <end position="260"/>
    </location>
</feature>
<feature type="transmembrane region" description="Helical" evidence="1">
    <location>
        <begin position="223"/>
        <end position="242"/>
    </location>
</feature>
<evidence type="ECO:0000313" key="4">
    <source>
        <dbReference type="Proteomes" id="UP000031186"/>
    </source>
</evidence>
<gene>
    <name evidence="3" type="ORF">MAN_10744</name>
</gene>
<evidence type="ECO:0000313" key="3">
    <source>
        <dbReference type="EMBL" id="KID59332.1"/>
    </source>
</evidence>
<dbReference type="Pfam" id="PF20237">
    <property type="entry name" value="DUF6594"/>
    <property type="match status" value="1"/>
</dbReference>
<name>A0A0B4EU76_METAF</name>
<proteinExistence type="predicted"/>
<feature type="transmembrane region" description="Helical" evidence="1">
    <location>
        <begin position="197"/>
        <end position="216"/>
    </location>
</feature>
<dbReference type="EMBL" id="AZNF01000030">
    <property type="protein sequence ID" value="KID59332.1"/>
    <property type="molecule type" value="Genomic_DNA"/>
</dbReference>
<organism evidence="3 4">
    <name type="scientific">Metarhizium anisopliae (strain ARSEF 549)</name>
    <dbReference type="NCBI Taxonomy" id="3151832"/>
    <lineage>
        <taxon>Eukaryota</taxon>
        <taxon>Fungi</taxon>
        <taxon>Dikarya</taxon>
        <taxon>Ascomycota</taxon>
        <taxon>Pezizomycotina</taxon>
        <taxon>Sordariomycetes</taxon>
        <taxon>Hypocreomycetidae</taxon>
        <taxon>Hypocreales</taxon>
        <taxon>Clavicipitaceae</taxon>
        <taxon>Metarhizium</taxon>
    </lineage>
</organism>
<dbReference type="Proteomes" id="UP000031186">
    <property type="component" value="Unassembled WGS sequence"/>
</dbReference>
<reference evidence="3 4" key="1">
    <citation type="journal article" date="2014" name="Proc. Natl. Acad. Sci. U.S.A.">
        <title>Trajectory and genomic determinants of fungal-pathogen speciation and host adaptation.</title>
        <authorList>
            <person name="Hu X."/>
            <person name="Xiao G."/>
            <person name="Zheng P."/>
            <person name="Shang Y."/>
            <person name="Su Y."/>
            <person name="Zhang X."/>
            <person name="Liu X."/>
            <person name="Zhan S."/>
            <person name="St Leger R.J."/>
            <person name="Wang C."/>
        </authorList>
    </citation>
    <scope>NUCLEOTIDE SEQUENCE [LARGE SCALE GENOMIC DNA]</scope>
    <source>
        <strain evidence="3 4">ARSEF 549</strain>
    </source>
</reference>
<keyword evidence="1" id="KW-1133">Transmembrane helix</keyword>
<keyword evidence="1" id="KW-0472">Membrane</keyword>
<evidence type="ECO:0000256" key="1">
    <source>
        <dbReference type="SAM" id="Phobius"/>
    </source>
</evidence>
<protein>
    <recommendedName>
        <fullName evidence="2">DUF6594 domain-containing protein</fullName>
    </recommendedName>
</protein>
<dbReference type="PANTHER" id="PTHR34502">
    <property type="entry name" value="DUF6594 DOMAIN-CONTAINING PROTEIN-RELATED"/>
    <property type="match status" value="1"/>
</dbReference>